<keyword evidence="2" id="KW-1185">Reference proteome</keyword>
<evidence type="ECO:0000313" key="1">
    <source>
        <dbReference type="EMBL" id="KAF1970287.1"/>
    </source>
</evidence>
<organism evidence="1 2">
    <name type="scientific">Bimuria novae-zelandiae CBS 107.79</name>
    <dbReference type="NCBI Taxonomy" id="1447943"/>
    <lineage>
        <taxon>Eukaryota</taxon>
        <taxon>Fungi</taxon>
        <taxon>Dikarya</taxon>
        <taxon>Ascomycota</taxon>
        <taxon>Pezizomycotina</taxon>
        <taxon>Dothideomycetes</taxon>
        <taxon>Pleosporomycetidae</taxon>
        <taxon>Pleosporales</taxon>
        <taxon>Massarineae</taxon>
        <taxon>Didymosphaeriaceae</taxon>
        <taxon>Bimuria</taxon>
    </lineage>
</organism>
<name>A0A6A5VAH4_9PLEO</name>
<accession>A0A6A5VAH4</accession>
<dbReference type="EMBL" id="ML976702">
    <property type="protein sequence ID" value="KAF1970287.1"/>
    <property type="molecule type" value="Genomic_DNA"/>
</dbReference>
<evidence type="ECO:0000313" key="2">
    <source>
        <dbReference type="Proteomes" id="UP000800036"/>
    </source>
</evidence>
<protein>
    <recommendedName>
        <fullName evidence="3">DDE-1 domain-containing protein</fullName>
    </recommendedName>
</protein>
<dbReference type="OrthoDB" id="5424404at2759"/>
<feature type="non-terminal residue" evidence="1">
    <location>
        <position position="1"/>
    </location>
</feature>
<dbReference type="AlphaFoldDB" id="A0A6A5VAH4"/>
<evidence type="ECO:0008006" key="3">
    <source>
        <dbReference type="Google" id="ProtNLM"/>
    </source>
</evidence>
<proteinExistence type="predicted"/>
<sequence length="56" mass="6663">IDSNRHKANSKTKYKAYFDLLYLKIEEYNILPCNTYNMDEKGFLIIVIGRSKRVFS</sequence>
<reference evidence="1" key="1">
    <citation type="journal article" date="2020" name="Stud. Mycol.">
        <title>101 Dothideomycetes genomes: a test case for predicting lifestyles and emergence of pathogens.</title>
        <authorList>
            <person name="Haridas S."/>
            <person name="Albert R."/>
            <person name="Binder M."/>
            <person name="Bloem J."/>
            <person name="Labutti K."/>
            <person name="Salamov A."/>
            <person name="Andreopoulos B."/>
            <person name="Baker S."/>
            <person name="Barry K."/>
            <person name="Bills G."/>
            <person name="Bluhm B."/>
            <person name="Cannon C."/>
            <person name="Castanera R."/>
            <person name="Culley D."/>
            <person name="Daum C."/>
            <person name="Ezra D."/>
            <person name="Gonzalez J."/>
            <person name="Henrissat B."/>
            <person name="Kuo A."/>
            <person name="Liang C."/>
            <person name="Lipzen A."/>
            <person name="Lutzoni F."/>
            <person name="Magnuson J."/>
            <person name="Mondo S."/>
            <person name="Nolan M."/>
            <person name="Ohm R."/>
            <person name="Pangilinan J."/>
            <person name="Park H.-J."/>
            <person name="Ramirez L."/>
            <person name="Alfaro M."/>
            <person name="Sun H."/>
            <person name="Tritt A."/>
            <person name="Yoshinaga Y."/>
            <person name="Zwiers L.-H."/>
            <person name="Turgeon B."/>
            <person name="Goodwin S."/>
            <person name="Spatafora J."/>
            <person name="Crous P."/>
            <person name="Grigoriev I."/>
        </authorList>
    </citation>
    <scope>NUCLEOTIDE SEQUENCE</scope>
    <source>
        <strain evidence="1">CBS 107.79</strain>
    </source>
</reference>
<gene>
    <name evidence="1" type="ORF">BU23DRAFT_474557</name>
</gene>
<dbReference type="Proteomes" id="UP000800036">
    <property type="component" value="Unassembled WGS sequence"/>
</dbReference>